<sequence length="357" mass="36031">MTTPGFLGGTTERMRVLSTQMTGGADQITAVKVRATKAVHALEWLGSDQASFLQAWLSTYGPMIEKISAALTTAAQSVRSQADAQDAVSSAGGGIADAAAGAAVAAAAGGGVGAATGGAGAAGAGAPGAGATGVGTQAGTQQPASGTPTGAAGQLGDLSAQHESGGSSQTISTGKGDPVGGISYGKYQIATGTGTAKEFVTWLGKHDSPYAAPLAGMTPGGKDFATAWKGLATSDPDGFAKAQFDFIKQTHFDPAMKETCARVPGLSLEGRSPVLAETLFSTTVQHRMNTDVIVSRALAGKDVASMTDAQIITAVYDERGRGDGSVYFRSSPASTQHNIAERFEREKAQALRMLQGR</sequence>
<gene>
    <name evidence="3" type="ORF">ABLG96_04530</name>
</gene>
<protein>
    <recommendedName>
        <fullName evidence="2">Type VI secretion system spike protein VgrG3-like C-terminal domain-containing protein</fullName>
    </recommendedName>
</protein>
<feature type="region of interest" description="Disordered" evidence="1">
    <location>
        <begin position="117"/>
        <end position="177"/>
    </location>
</feature>
<evidence type="ECO:0000256" key="1">
    <source>
        <dbReference type="SAM" id="MobiDB-lite"/>
    </source>
</evidence>
<evidence type="ECO:0000313" key="3">
    <source>
        <dbReference type="EMBL" id="XCG64606.1"/>
    </source>
</evidence>
<name>A0AAU8DRG5_9ACTN</name>
<feature type="domain" description="Type VI secretion system spike protein VgrG3-like C-terminal" evidence="2">
    <location>
        <begin position="155"/>
        <end position="347"/>
    </location>
</feature>
<feature type="compositionally biased region" description="Gly residues" evidence="1">
    <location>
        <begin position="117"/>
        <end position="133"/>
    </location>
</feature>
<organism evidence="3">
    <name type="scientific">Nakamurella sp. A5-74</name>
    <dbReference type="NCBI Taxonomy" id="3158264"/>
    <lineage>
        <taxon>Bacteria</taxon>
        <taxon>Bacillati</taxon>
        <taxon>Actinomycetota</taxon>
        <taxon>Actinomycetes</taxon>
        <taxon>Nakamurellales</taxon>
        <taxon>Nakamurellaceae</taxon>
        <taxon>Nakamurella</taxon>
    </lineage>
</organism>
<reference evidence="3" key="1">
    <citation type="submission" date="2024-05" db="EMBL/GenBank/DDBJ databases">
        <authorList>
            <person name="Cai S.Y."/>
            <person name="Jin L.M."/>
            <person name="Li H.R."/>
        </authorList>
    </citation>
    <scope>NUCLEOTIDE SEQUENCE</scope>
    <source>
        <strain evidence="3">A5-74</strain>
    </source>
</reference>
<accession>A0AAU8DRG5</accession>
<evidence type="ECO:0000259" key="2">
    <source>
        <dbReference type="Pfam" id="PF21277"/>
    </source>
</evidence>
<dbReference type="AlphaFoldDB" id="A0AAU8DRG5"/>
<feature type="compositionally biased region" description="Polar residues" evidence="1">
    <location>
        <begin position="161"/>
        <end position="173"/>
    </location>
</feature>
<dbReference type="RefSeq" id="WP_353650219.1">
    <property type="nucleotide sequence ID" value="NZ_CP159218.1"/>
</dbReference>
<proteinExistence type="predicted"/>
<dbReference type="EMBL" id="CP159218">
    <property type="protein sequence ID" value="XCG64606.1"/>
    <property type="molecule type" value="Genomic_DNA"/>
</dbReference>
<dbReference type="InterPro" id="IPR049073">
    <property type="entry name" value="T6SS_VgrG3-like_C"/>
</dbReference>
<dbReference type="Pfam" id="PF21277">
    <property type="entry name" value="T6SS_VgrG3-like_C"/>
    <property type="match status" value="1"/>
</dbReference>
<dbReference type="Gene3D" id="1.10.287.1060">
    <property type="entry name" value="ESAT-6-like"/>
    <property type="match status" value="1"/>
</dbReference>